<sequence length="111" mass="12516">MGYTEGKISPDSYIVEHHAFIATVMVLMFNPNLKNEVKEHCKTGLNIVGFIIDSPEGKAKANLMSGKEFDRFFKAFPAVYFNNRELLPTDMIFGNIEKCLKGNKVAKITKL</sequence>
<proteinExistence type="predicted"/>
<dbReference type="EMBL" id="JAUOEK010000119">
    <property type="protein sequence ID" value="MDO5970291.1"/>
    <property type="molecule type" value="Genomic_DNA"/>
</dbReference>
<comment type="caution">
    <text evidence="1">The sequence shown here is derived from an EMBL/GenBank/DDBJ whole genome shotgun (WGS) entry which is preliminary data.</text>
</comment>
<gene>
    <name evidence="1" type="ORF">Q4Q35_10785</name>
</gene>
<dbReference type="Proteomes" id="UP001176883">
    <property type="component" value="Unassembled WGS sequence"/>
</dbReference>
<name>A0ABT8WB08_9FLAO</name>
<accession>A0ABT8WB08</accession>
<keyword evidence="2" id="KW-1185">Reference proteome</keyword>
<protein>
    <submittedName>
        <fullName evidence="1">Uncharacterized protein</fullName>
    </submittedName>
</protein>
<reference evidence="1" key="1">
    <citation type="submission" date="2023-07" db="EMBL/GenBank/DDBJ databases">
        <title>Two novel species in the genus Flavivirga.</title>
        <authorList>
            <person name="Kwon K."/>
        </authorList>
    </citation>
    <scope>NUCLEOTIDE SEQUENCE</scope>
    <source>
        <strain evidence="1">KCTC 52353</strain>
    </source>
</reference>
<organism evidence="1 2">
    <name type="scientific">Flavivirga aquimarina</name>
    <dbReference type="NCBI Taxonomy" id="2027862"/>
    <lineage>
        <taxon>Bacteria</taxon>
        <taxon>Pseudomonadati</taxon>
        <taxon>Bacteroidota</taxon>
        <taxon>Flavobacteriia</taxon>
        <taxon>Flavobacteriales</taxon>
        <taxon>Flavobacteriaceae</taxon>
        <taxon>Flavivirga</taxon>
    </lineage>
</organism>
<evidence type="ECO:0000313" key="1">
    <source>
        <dbReference type="EMBL" id="MDO5970291.1"/>
    </source>
</evidence>
<dbReference type="RefSeq" id="WP_303277982.1">
    <property type="nucleotide sequence ID" value="NZ_JAUOEK010000119.1"/>
</dbReference>
<evidence type="ECO:0000313" key="2">
    <source>
        <dbReference type="Proteomes" id="UP001176883"/>
    </source>
</evidence>